<gene>
    <name evidence="5" type="ORF">GCM10009789_39310</name>
</gene>
<keyword evidence="3" id="KW-0804">Transcription</keyword>
<dbReference type="EMBL" id="BAAAOS010000021">
    <property type="protein sequence ID" value="GAA1581677.1"/>
    <property type="molecule type" value="Genomic_DNA"/>
</dbReference>
<sequence length="182" mass="20085">MAEQRTGLSYATVSAPEHFVAEAIGTGQTPSFERLIPADRIRRLVVAAWHTAPEERREAIVAAVAEIFPDVGSSRTPRRASELVVAAKRALDADFLQAVNVRSLAERLDVTPATLIRSFHEYVGLPPYAYVLSRRVDLARQLLDSGVRPAEAAQRAAFYDQAHLNRHFVRLVGVPPGSYLRS</sequence>
<dbReference type="InterPro" id="IPR009057">
    <property type="entry name" value="Homeodomain-like_sf"/>
</dbReference>
<name>A0ABN2DQV1_9ACTN</name>
<evidence type="ECO:0000313" key="6">
    <source>
        <dbReference type="Proteomes" id="UP001500393"/>
    </source>
</evidence>
<keyword evidence="2" id="KW-0238">DNA-binding</keyword>
<evidence type="ECO:0000256" key="3">
    <source>
        <dbReference type="ARBA" id="ARBA00023163"/>
    </source>
</evidence>
<dbReference type="SUPFAM" id="SSF46689">
    <property type="entry name" value="Homeodomain-like"/>
    <property type="match status" value="2"/>
</dbReference>
<dbReference type="InterPro" id="IPR050204">
    <property type="entry name" value="AraC_XylS_family_regulators"/>
</dbReference>
<comment type="caution">
    <text evidence="5">The sequence shown here is derived from an EMBL/GenBank/DDBJ whole genome shotgun (WGS) entry which is preliminary data.</text>
</comment>
<keyword evidence="1" id="KW-0805">Transcription regulation</keyword>
<dbReference type="Proteomes" id="UP001500393">
    <property type="component" value="Unassembled WGS sequence"/>
</dbReference>
<dbReference type="PANTHER" id="PTHR46796">
    <property type="entry name" value="HTH-TYPE TRANSCRIPTIONAL ACTIVATOR RHAS-RELATED"/>
    <property type="match status" value="1"/>
</dbReference>
<dbReference type="PANTHER" id="PTHR46796:SF2">
    <property type="entry name" value="TRANSCRIPTIONAL REGULATORY PROTEIN"/>
    <property type="match status" value="1"/>
</dbReference>
<proteinExistence type="predicted"/>
<reference evidence="5 6" key="1">
    <citation type="journal article" date="2019" name="Int. J. Syst. Evol. Microbiol.">
        <title>The Global Catalogue of Microorganisms (GCM) 10K type strain sequencing project: providing services to taxonomists for standard genome sequencing and annotation.</title>
        <authorList>
            <consortium name="The Broad Institute Genomics Platform"/>
            <consortium name="The Broad Institute Genome Sequencing Center for Infectious Disease"/>
            <person name="Wu L."/>
            <person name="Ma J."/>
        </authorList>
    </citation>
    <scope>NUCLEOTIDE SEQUENCE [LARGE SCALE GENOMIC DNA]</scope>
    <source>
        <strain evidence="5 6">JCM 14969</strain>
    </source>
</reference>
<evidence type="ECO:0000259" key="4">
    <source>
        <dbReference type="PROSITE" id="PS01124"/>
    </source>
</evidence>
<keyword evidence="6" id="KW-1185">Reference proteome</keyword>
<dbReference type="PROSITE" id="PS01124">
    <property type="entry name" value="HTH_ARAC_FAMILY_2"/>
    <property type="match status" value="1"/>
</dbReference>
<accession>A0ABN2DQV1</accession>
<dbReference type="Gene3D" id="1.10.10.60">
    <property type="entry name" value="Homeodomain-like"/>
    <property type="match status" value="1"/>
</dbReference>
<organism evidence="5 6">
    <name type="scientific">Kribbella sancticallisti</name>
    <dbReference type="NCBI Taxonomy" id="460087"/>
    <lineage>
        <taxon>Bacteria</taxon>
        <taxon>Bacillati</taxon>
        <taxon>Actinomycetota</taxon>
        <taxon>Actinomycetes</taxon>
        <taxon>Propionibacteriales</taxon>
        <taxon>Kribbellaceae</taxon>
        <taxon>Kribbella</taxon>
    </lineage>
</organism>
<dbReference type="SMART" id="SM00342">
    <property type="entry name" value="HTH_ARAC"/>
    <property type="match status" value="1"/>
</dbReference>
<dbReference type="InterPro" id="IPR018060">
    <property type="entry name" value="HTH_AraC"/>
</dbReference>
<evidence type="ECO:0000313" key="5">
    <source>
        <dbReference type="EMBL" id="GAA1581677.1"/>
    </source>
</evidence>
<protein>
    <recommendedName>
        <fullName evidence="4">HTH araC/xylS-type domain-containing protein</fullName>
    </recommendedName>
</protein>
<evidence type="ECO:0000256" key="2">
    <source>
        <dbReference type="ARBA" id="ARBA00023125"/>
    </source>
</evidence>
<evidence type="ECO:0000256" key="1">
    <source>
        <dbReference type="ARBA" id="ARBA00023015"/>
    </source>
</evidence>
<dbReference type="Pfam" id="PF12833">
    <property type="entry name" value="HTH_18"/>
    <property type="match status" value="1"/>
</dbReference>
<feature type="domain" description="HTH araC/xylS-type" evidence="4">
    <location>
        <begin position="85"/>
        <end position="182"/>
    </location>
</feature>